<proteinExistence type="predicted"/>
<name>A0A556AIB6_9BURK</name>
<comment type="caution">
    <text evidence="3">The sequence shown here is derived from an EMBL/GenBank/DDBJ whole genome shotgun (WGS) entry which is preliminary data.</text>
</comment>
<organism evidence="3 4">
    <name type="scientific">Verticiella sediminum</name>
    <dbReference type="NCBI Taxonomy" id="1247510"/>
    <lineage>
        <taxon>Bacteria</taxon>
        <taxon>Pseudomonadati</taxon>
        <taxon>Pseudomonadota</taxon>
        <taxon>Betaproteobacteria</taxon>
        <taxon>Burkholderiales</taxon>
        <taxon>Alcaligenaceae</taxon>
        <taxon>Verticiella</taxon>
    </lineage>
</organism>
<dbReference type="NCBIfam" id="TIGR02675">
    <property type="entry name" value="tape_meas_nterm"/>
    <property type="match status" value="1"/>
</dbReference>
<dbReference type="Proteomes" id="UP000318405">
    <property type="component" value="Unassembled WGS sequence"/>
</dbReference>
<keyword evidence="4" id="KW-1185">Reference proteome</keyword>
<sequence>MLASQLSLTTSLACERGLSLRASMTNKRIGVTLTADESGLRRGLNLASMHAGQFAKETEAAMDRASAATERTRTMIGNMARSAAGILAVGKVIGLADEFGQLQSRLEGATRSHTEYLAVQERLVDAAGRTYRSVADGVEVYARTAGSLRELGYQSQSAADLVATMQYGLTIAAADAEKTGSAVDAVSKSILNGKMGMDQYLAVLNASPRLAQALADSLGVTNGQLMQMVQNGGLSVQQLMTVTSQMENLGAEADKMKTSVADAMTRGWDRLGMRINELNEATGATDMLVSAIDLATENLGLLGAAGGTLAAGYLVKTLGTMSQGGWEAAKAFRAQWVEASATRPAVQALAAANLAVAEAEQVKARSASQAATASFAAARGSAQEAAAAQTVIAARAAEAAADRNAAAAKAAVAAASGGVSAAARLALGVLGGPAGLIGIAAATAAGFLLFSDNADEATRSLLEMGGAVDEQVKTFQELDAAQRRPLLRAAEQQLEDFRDAAAQAFRDIEGSVPSLARLRNPEAFAEFQRGLQDVRSGVRDLDGVVQQFIRGSGAAPHIVAGLERTAGAAARAQQSVATSADRVKQFQEVVEAANGATRGLAQSAQQLATGMAAADWDKHVKGLTESRDVIGMTAKELAEYQARARGANDAQAQLAGIIGSQTDAYKTLEKAIQDKDAKAQAGAVKVLDDLAKQEAATAALTTRTAALAKLQLEIARGVSLAYAESAMANIDAQAQAAYDAKLAEHRERLQRILANTSPSATGGKTAETEGQKLLKGIEDRIEALKVEAAAYGSVTEAQKELIEFERRLARDKDGSLRAVQASVRARLAEKDALEKTQLAAERTREMQKAYSDSILDANASLYESYLRLSDQTATWDVNEQRAARNLEMLEQARLRDRIATEEQTLWRQLANEESAKEIEYTAGVIDGLTRQLELRQKLAWLGDVAQSQAETRRRVQTEAQEWMRAADGLRETFQEGFFAALGDQDAVSAFGDNLKRTAKTALATAAYEAFAKPLVVRLIAQVAGLAGGSQLQQSILQHSGMTGSGSTSLGSSVSGMLYGSGALPGSLSYANWASATPGSAAYAAGGDGLSQLIAANPQWTTGGLTGWFTNVPASSIFSFGGYNSATGMSSAAGGLATAGAGLIGGYLGGSMFGNKGQSAMGGGLGASAGMMIGTSSAVAGTTLGAQLGTAAGPIGAAIGMVLGSALGSLIGSGETRYGGGYTVGADGQYFRSGGPSGGDPNESQTIQTITGVRDSVRDLAARLGGDASNLHFGGGYELSPDKGRSFVWSDWVAGADELSWQRGMRDLSGVKDAETVAAEFGLEMQRAVLRGLQMSGLDTAFADYLGQFDISALDETGVAAVTANLDAMAQFRDALTRLPFEDLAGIALEAGLKLAQFSGGIEPLLANMQTYYDLVYSEEEKVAHLQAQVAEGFEGLGLAMPGSVAELRSLVEGLDTTTDAGLRARAGVYALAGAFGQLQEGMASLEQQAEAAAEAAIRAAQEQAAAIERAQQEAFGAQYDLVQRLATEAGRLATIRSTAGSVLDRIAAAQAAGAAGDPSGAAGRYASAREAEMWVRLTTGSYEQQIELASELTDIELDRYNAEIEAAERMRDLGRSLGSYLDSLSVGDLSPLTLGQRTAEAEWQLMDTIARAQVGDLDAMGRVQGQLETALRLWREYGASGSDYQSAYDRLTGAAGDLAAWAQADADRQLAVAEGSLEQLAQLQVIAERAYNAIDAQYHSALQASQHELAMLTAMASDTDRLHDVAALLQGMPAGIAAALQPVLSGAMGNIVSGWYADAGYGQGDQAGRDYWQGQLGQRPQDQVKADFDASIVTTWYRQYLGHDPDPAGLAHWIEDIKRWGADGAKRAFLASAGIDGSHRDGLWLVPRDGYRAELHAGEAVLPQPEAQRYRALAAMPDWTQSGRGQGNVELIAEIRRLNDRIALLEGAVVKAVDNNTEATARGAAHVANTVEDSASRALHRQAIEA</sequence>
<reference evidence="3 4" key="1">
    <citation type="submission" date="2019-07" db="EMBL/GenBank/DDBJ databases">
        <title>Qingshengfaniella alkalisoli gen. nov., sp. nov., isolated from saline soil.</title>
        <authorList>
            <person name="Xu L."/>
            <person name="Huang X.-X."/>
            <person name="Sun J.-Q."/>
        </authorList>
    </citation>
    <scope>NUCLEOTIDE SEQUENCE [LARGE SCALE GENOMIC DNA]</scope>
    <source>
        <strain evidence="3 4">DSM 27279</strain>
    </source>
</reference>
<keyword evidence="1" id="KW-0175">Coiled coil</keyword>
<dbReference type="OrthoDB" id="363355at2"/>
<protein>
    <submittedName>
        <fullName evidence="3">Tape measure protein</fullName>
    </submittedName>
</protein>
<feature type="coiled-coil region" evidence="1">
    <location>
        <begin position="1475"/>
        <end position="1513"/>
    </location>
</feature>
<dbReference type="EMBL" id="VLTJ01000029">
    <property type="protein sequence ID" value="TSH92624.1"/>
    <property type="molecule type" value="Genomic_DNA"/>
</dbReference>
<accession>A0A556AIB6</accession>
<evidence type="ECO:0000259" key="2">
    <source>
        <dbReference type="Pfam" id="PF20155"/>
    </source>
</evidence>
<gene>
    <name evidence="3" type="ORF">FOZ76_14475</name>
</gene>
<feature type="domain" description="Tape measure protein N-terminal" evidence="2">
    <location>
        <begin position="91"/>
        <end position="279"/>
    </location>
</feature>
<dbReference type="Pfam" id="PF20155">
    <property type="entry name" value="TMP_3"/>
    <property type="match status" value="1"/>
</dbReference>
<evidence type="ECO:0000256" key="1">
    <source>
        <dbReference type="SAM" id="Coils"/>
    </source>
</evidence>
<dbReference type="InterPro" id="IPR013491">
    <property type="entry name" value="Tape_meas_N"/>
</dbReference>
<evidence type="ECO:0000313" key="4">
    <source>
        <dbReference type="Proteomes" id="UP000318405"/>
    </source>
</evidence>
<evidence type="ECO:0000313" key="3">
    <source>
        <dbReference type="EMBL" id="TSH92624.1"/>
    </source>
</evidence>